<proteinExistence type="predicted"/>
<gene>
    <name evidence="1" type="ORF">K1T71_001150</name>
</gene>
<reference evidence="1 2" key="1">
    <citation type="journal article" date="2021" name="Front. Genet.">
        <title>Chromosome-Level Genome Assembly Reveals Significant Gene Expansion in the Toll and IMD Signaling Pathways of Dendrolimus kikuchii.</title>
        <authorList>
            <person name="Zhou J."/>
            <person name="Wu P."/>
            <person name="Xiong Z."/>
            <person name="Liu N."/>
            <person name="Zhao N."/>
            <person name="Ji M."/>
            <person name="Qiu Y."/>
            <person name="Yang B."/>
        </authorList>
    </citation>
    <scope>NUCLEOTIDE SEQUENCE [LARGE SCALE GENOMIC DNA]</scope>
    <source>
        <strain evidence="1">Ann1</strain>
    </source>
</reference>
<dbReference type="Proteomes" id="UP000824533">
    <property type="component" value="Linkage Group LG02"/>
</dbReference>
<comment type="caution">
    <text evidence="1">The sequence shown here is derived from an EMBL/GenBank/DDBJ whole genome shotgun (WGS) entry which is preliminary data.</text>
</comment>
<evidence type="ECO:0000313" key="1">
    <source>
        <dbReference type="EMBL" id="KAJ0183174.1"/>
    </source>
</evidence>
<evidence type="ECO:0000313" key="2">
    <source>
        <dbReference type="Proteomes" id="UP000824533"/>
    </source>
</evidence>
<accession>A0ACC1DHD7</accession>
<keyword evidence="2" id="KW-1185">Reference proteome</keyword>
<organism evidence="1 2">
    <name type="scientific">Dendrolimus kikuchii</name>
    <dbReference type="NCBI Taxonomy" id="765133"/>
    <lineage>
        <taxon>Eukaryota</taxon>
        <taxon>Metazoa</taxon>
        <taxon>Ecdysozoa</taxon>
        <taxon>Arthropoda</taxon>
        <taxon>Hexapoda</taxon>
        <taxon>Insecta</taxon>
        <taxon>Pterygota</taxon>
        <taxon>Neoptera</taxon>
        <taxon>Endopterygota</taxon>
        <taxon>Lepidoptera</taxon>
        <taxon>Glossata</taxon>
        <taxon>Ditrysia</taxon>
        <taxon>Bombycoidea</taxon>
        <taxon>Lasiocampidae</taxon>
        <taxon>Dendrolimus</taxon>
    </lineage>
</organism>
<dbReference type="EMBL" id="CM034388">
    <property type="protein sequence ID" value="KAJ0183174.1"/>
    <property type="molecule type" value="Genomic_DNA"/>
</dbReference>
<protein>
    <submittedName>
        <fullName evidence="1">Uncharacterized protein</fullName>
    </submittedName>
</protein>
<name>A0ACC1DHD7_9NEOP</name>
<sequence length="226" mass="26222">MDKLSAILSPLREEISSLKEAINFVDNKFESFGKRIDSLEIKMKSIASSTSELNDLKNRLDRFENDNNNKEQWSRRSNVEIYGIPDRKNENLINVIKEIADRCKFSFNPSTDIDFITRVAPKNKDNKQIKPIVVRFLARYRKDDFLALVRKLKLKTSDLGFSGSSPIHFNDHLTSANKSLLKRAKELAKEKNFMYVWVKNCSIMVRRSDTSPVIHIVDIKDLNKIK</sequence>